<dbReference type="InterPro" id="IPR053925">
    <property type="entry name" value="RecX_HTH_3rd"/>
</dbReference>
<evidence type="ECO:0000256" key="5">
    <source>
        <dbReference type="ARBA" id="ARBA00022490"/>
    </source>
</evidence>
<reference evidence="10" key="1">
    <citation type="submission" date="2021-04" db="EMBL/GenBank/DDBJ databases">
        <title>Taxonomic assessment of Weissella genus.</title>
        <authorList>
            <person name="Fanelli F."/>
            <person name="Chieffi D."/>
            <person name="Dell'Aquila A."/>
            <person name="Gyu-Sung C."/>
            <person name="Franz C.M.A.P."/>
            <person name="Fusco V."/>
        </authorList>
    </citation>
    <scope>NUCLEOTIDE SEQUENCE</scope>
    <source>
        <strain evidence="10">LMG 25373</strain>
    </source>
</reference>
<keyword evidence="11" id="KW-1185">Reference proteome</keyword>
<evidence type="ECO:0000259" key="7">
    <source>
        <dbReference type="Pfam" id="PF02631"/>
    </source>
</evidence>
<protein>
    <recommendedName>
        <fullName evidence="4 6">Regulatory protein RecX</fullName>
    </recommendedName>
</protein>
<keyword evidence="5 6" id="KW-0963">Cytoplasm</keyword>
<feature type="domain" description="RecX third three-helical" evidence="8">
    <location>
        <begin position="213"/>
        <end position="258"/>
    </location>
</feature>
<evidence type="ECO:0000313" key="11">
    <source>
        <dbReference type="Proteomes" id="UP001057481"/>
    </source>
</evidence>
<dbReference type="PANTHER" id="PTHR33602">
    <property type="entry name" value="REGULATORY PROTEIN RECX FAMILY PROTEIN"/>
    <property type="match status" value="1"/>
</dbReference>
<gene>
    <name evidence="6" type="primary">recX</name>
    <name evidence="10" type="ORF">KAK10_05940</name>
</gene>
<dbReference type="RefSeq" id="WP_205143417.1">
    <property type="nucleotide sequence ID" value="NZ_JAFBDN010000006.1"/>
</dbReference>
<evidence type="ECO:0000256" key="4">
    <source>
        <dbReference type="ARBA" id="ARBA00018111"/>
    </source>
</evidence>
<dbReference type="InterPro" id="IPR053924">
    <property type="entry name" value="RecX_HTH_2nd"/>
</dbReference>
<comment type="subcellular location">
    <subcellularLocation>
        <location evidence="2 6">Cytoplasm</location>
    </subcellularLocation>
</comment>
<dbReference type="InterPro" id="IPR003783">
    <property type="entry name" value="Regulatory_RecX"/>
</dbReference>
<evidence type="ECO:0000256" key="3">
    <source>
        <dbReference type="ARBA" id="ARBA00009695"/>
    </source>
</evidence>
<dbReference type="PANTHER" id="PTHR33602:SF1">
    <property type="entry name" value="REGULATORY PROTEIN RECX FAMILY PROTEIN"/>
    <property type="match status" value="1"/>
</dbReference>
<evidence type="ECO:0000256" key="1">
    <source>
        <dbReference type="ARBA" id="ARBA00003529"/>
    </source>
</evidence>
<evidence type="ECO:0000256" key="6">
    <source>
        <dbReference type="HAMAP-Rule" id="MF_01114"/>
    </source>
</evidence>
<dbReference type="Pfam" id="PF21981">
    <property type="entry name" value="RecX_HTH3"/>
    <property type="match status" value="2"/>
</dbReference>
<name>A0ABT0VHY5_9LACO</name>
<dbReference type="Gene3D" id="1.10.10.10">
    <property type="entry name" value="Winged helix-like DNA-binding domain superfamily/Winged helix DNA-binding domain"/>
    <property type="match status" value="4"/>
</dbReference>
<sequence>MIKITKVKRQAKKTRYNLYEKNEIFICAVAETTLIKFNLFVGTELTSEKLAEIITSDTQVRAYQSALNYLSYAIKSEYEIKKKLLDLGFTTNITDSVINKLKDKNLLNDLVYAKEYVRTKTLMGTDGPIKLRNALMKKQIATVDIEDALAKYPVAKQLDNGKALVEKLNYRYRKEAVLKKRQKIYQQLIMKGYPANIIDKLLVMIDQDESNAELNNLLTQANKLWTRNQKYADNERRLKTKLMLANRGFKFDMIEEVLDKLN</sequence>
<feature type="domain" description="RecX third three-helical" evidence="8">
    <location>
        <begin position="157"/>
        <end position="202"/>
    </location>
</feature>
<evidence type="ECO:0000313" key="10">
    <source>
        <dbReference type="EMBL" id="MCM2437447.1"/>
    </source>
</evidence>
<evidence type="ECO:0000259" key="8">
    <source>
        <dbReference type="Pfam" id="PF21981"/>
    </source>
</evidence>
<organism evidence="10 11">
    <name type="scientific">Periweissella beninensis</name>
    <dbReference type="NCBI Taxonomy" id="504936"/>
    <lineage>
        <taxon>Bacteria</taxon>
        <taxon>Bacillati</taxon>
        <taxon>Bacillota</taxon>
        <taxon>Bacilli</taxon>
        <taxon>Lactobacillales</taxon>
        <taxon>Lactobacillaceae</taxon>
        <taxon>Periweissella</taxon>
    </lineage>
</organism>
<dbReference type="Proteomes" id="UP001057481">
    <property type="component" value="Unassembled WGS sequence"/>
</dbReference>
<dbReference type="InterPro" id="IPR053926">
    <property type="entry name" value="RecX_HTH_1st"/>
</dbReference>
<evidence type="ECO:0000256" key="2">
    <source>
        <dbReference type="ARBA" id="ARBA00004496"/>
    </source>
</evidence>
<dbReference type="HAMAP" id="MF_01114">
    <property type="entry name" value="RecX"/>
    <property type="match status" value="1"/>
</dbReference>
<dbReference type="EMBL" id="JAGMVS010000063">
    <property type="protein sequence ID" value="MCM2437447.1"/>
    <property type="molecule type" value="Genomic_DNA"/>
</dbReference>
<evidence type="ECO:0000259" key="9">
    <source>
        <dbReference type="Pfam" id="PF21982"/>
    </source>
</evidence>
<comment type="similarity">
    <text evidence="3 6">Belongs to the RecX family.</text>
</comment>
<feature type="domain" description="RecX second three-helical" evidence="7">
    <location>
        <begin position="108"/>
        <end position="149"/>
    </location>
</feature>
<accession>A0ABT0VHY5</accession>
<dbReference type="Pfam" id="PF21982">
    <property type="entry name" value="RecX_HTH1"/>
    <property type="match status" value="1"/>
</dbReference>
<dbReference type="InterPro" id="IPR036388">
    <property type="entry name" value="WH-like_DNA-bd_sf"/>
</dbReference>
<comment type="caution">
    <text evidence="10">The sequence shown here is derived from an EMBL/GenBank/DDBJ whole genome shotgun (WGS) entry which is preliminary data.</text>
</comment>
<comment type="function">
    <text evidence="1 6">Modulates RecA activity.</text>
</comment>
<dbReference type="Pfam" id="PF02631">
    <property type="entry name" value="RecX_HTH2"/>
    <property type="match status" value="1"/>
</dbReference>
<feature type="domain" description="RecX first three-helical" evidence="9">
    <location>
        <begin position="62"/>
        <end position="101"/>
    </location>
</feature>
<proteinExistence type="inferred from homology"/>